<dbReference type="Proteomes" id="UP001597191">
    <property type="component" value="Unassembled WGS sequence"/>
</dbReference>
<comment type="caution">
    <text evidence="1">The sequence shown here is derived from an EMBL/GenBank/DDBJ whole genome shotgun (WGS) entry which is preliminary data.</text>
</comment>
<reference evidence="2" key="1">
    <citation type="journal article" date="2019" name="Int. J. Syst. Evol. Microbiol.">
        <title>The Global Catalogue of Microorganisms (GCM) 10K type strain sequencing project: providing services to taxonomists for standard genome sequencing and annotation.</title>
        <authorList>
            <consortium name="The Broad Institute Genomics Platform"/>
            <consortium name="The Broad Institute Genome Sequencing Center for Infectious Disease"/>
            <person name="Wu L."/>
            <person name="Ma J."/>
        </authorList>
    </citation>
    <scope>NUCLEOTIDE SEQUENCE [LARGE SCALE GENOMIC DNA]</scope>
    <source>
        <strain evidence="2">CCM 8937</strain>
    </source>
</reference>
<evidence type="ECO:0008006" key="3">
    <source>
        <dbReference type="Google" id="ProtNLM"/>
    </source>
</evidence>
<evidence type="ECO:0000313" key="1">
    <source>
        <dbReference type="EMBL" id="MFD1410759.1"/>
    </source>
</evidence>
<accession>A0ABW4BKN2</accession>
<sequence length="87" mass="10135">MKVKTRFAAFVPNSKHIKLPKKVGDELDLYYPEATIIFVIKDIMQGTVSEEIRSYYRDYGDAGIERLKYAMRDGWEPIDISDDDLPF</sequence>
<name>A0ABW4BKN2_9LACO</name>
<dbReference type="EMBL" id="JBHTOH010000025">
    <property type="protein sequence ID" value="MFD1410759.1"/>
    <property type="molecule type" value="Genomic_DNA"/>
</dbReference>
<keyword evidence="2" id="KW-1185">Reference proteome</keyword>
<proteinExistence type="predicted"/>
<protein>
    <recommendedName>
        <fullName evidence="3">AbrB family transcriptional regulator</fullName>
    </recommendedName>
</protein>
<dbReference type="RefSeq" id="WP_125647820.1">
    <property type="nucleotide sequence ID" value="NZ_JBHTOH010000025.1"/>
</dbReference>
<evidence type="ECO:0000313" key="2">
    <source>
        <dbReference type="Proteomes" id="UP001597191"/>
    </source>
</evidence>
<gene>
    <name evidence="1" type="ORF">ACFQ4R_03910</name>
</gene>
<organism evidence="1 2">
    <name type="scientific">Lapidilactobacillus gannanensis</name>
    <dbReference type="NCBI Taxonomy" id="2486002"/>
    <lineage>
        <taxon>Bacteria</taxon>
        <taxon>Bacillati</taxon>
        <taxon>Bacillota</taxon>
        <taxon>Bacilli</taxon>
        <taxon>Lactobacillales</taxon>
        <taxon>Lactobacillaceae</taxon>
        <taxon>Lapidilactobacillus</taxon>
    </lineage>
</organism>